<protein>
    <submittedName>
        <fullName evidence="3">Uncharacterized protein</fullName>
    </submittedName>
</protein>
<keyword evidence="2" id="KW-1133">Transmembrane helix</keyword>
<feature type="region of interest" description="Disordered" evidence="1">
    <location>
        <begin position="53"/>
        <end position="74"/>
    </location>
</feature>
<dbReference type="STRING" id="1893.SAMN02787144_105621"/>
<dbReference type="AlphaFoldDB" id="A0A1K2FB40"/>
<evidence type="ECO:0000256" key="1">
    <source>
        <dbReference type="SAM" id="MobiDB-lite"/>
    </source>
</evidence>
<dbReference type="EMBL" id="FPJO01000056">
    <property type="protein sequence ID" value="SFY44967.1"/>
    <property type="molecule type" value="Genomic_DNA"/>
</dbReference>
<reference evidence="3 4" key="1">
    <citation type="submission" date="2016-11" db="EMBL/GenBank/DDBJ databases">
        <authorList>
            <person name="Jaros S."/>
            <person name="Januszkiewicz K."/>
            <person name="Wedrychowicz H."/>
        </authorList>
    </citation>
    <scope>NUCLEOTIDE SEQUENCE [LARGE SCALE GENOMIC DNA]</scope>
    <source>
        <strain evidence="3 4">OK807</strain>
    </source>
</reference>
<gene>
    <name evidence="3" type="ORF">SAMN02787144_105621</name>
</gene>
<name>A0A1K2FB40_STRAR</name>
<proteinExistence type="predicted"/>
<evidence type="ECO:0000313" key="4">
    <source>
        <dbReference type="Proteomes" id="UP000181909"/>
    </source>
</evidence>
<feature type="transmembrane region" description="Helical" evidence="2">
    <location>
        <begin position="29"/>
        <end position="49"/>
    </location>
</feature>
<sequence length="74" mass="8131">MTGASRNATEMGTVVAAVVLAIGTRTANVVVILTDTVTFLIAAAILFRWRRSRDRAARDRRRRPIRGSRRAHAG</sequence>
<keyword evidence="2" id="KW-0472">Membrane</keyword>
<organism evidence="3 4">
    <name type="scientific">Streptomyces atratus</name>
    <dbReference type="NCBI Taxonomy" id="1893"/>
    <lineage>
        <taxon>Bacteria</taxon>
        <taxon>Bacillati</taxon>
        <taxon>Actinomycetota</taxon>
        <taxon>Actinomycetes</taxon>
        <taxon>Kitasatosporales</taxon>
        <taxon>Streptomycetaceae</taxon>
        <taxon>Streptomyces</taxon>
    </lineage>
</organism>
<keyword evidence="2" id="KW-0812">Transmembrane</keyword>
<evidence type="ECO:0000313" key="3">
    <source>
        <dbReference type="EMBL" id="SFY44967.1"/>
    </source>
</evidence>
<evidence type="ECO:0000256" key="2">
    <source>
        <dbReference type="SAM" id="Phobius"/>
    </source>
</evidence>
<accession>A0A1K2FB40</accession>
<dbReference type="Proteomes" id="UP000181909">
    <property type="component" value="Unassembled WGS sequence"/>
</dbReference>